<proteinExistence type="predicted"/>
<dbReference type="AlphaFoldDB" id="A0A4P2VEL3"/>
<sequence length="241" mass="28150">MSKIYTPTKEEKRTINYDVENRIKQAYENKNKMALIKELLKLEKFPIKDPYIAFLRKGDETFLERNPETVERISSKLLSMDFDELIRLSEEPKEFNRQLGPMFKNWLKKLGYPFLVEDQFTNFRGGIAFLDGSDKKLGKFANEKLKCGLDKTPDFIAKVDDKFVIGEAKFLTDFGGHQDRQFEDALKLIRNKQCKAIRVAVLDGVLWLNTDNRISRDVRQLKDDEIALSALLLEEFLKSLR</sequence>
<dbReference type="KEGG" id="ccai:NAS2_1048"/>
<protein>
    <submittedName>
        <fullName evidence="1">Tsp45I type II restriction enzyme</fullName>
    </submittedName>
</protein>
<evidence type="ECO:0000313" key="1">
    <source>
        <dbReference type="EMBL" id="BBE42437.1"/>
    </source>
</evidence>
<keyword evidence="2" id="KW-1185">Reference proteome</keyword>
<reference evidence="1 2" key="1">
    <citation type="journal article" date="2019" name="ISME J.">
        <title>Isolation and characterization of a thermophilic sulfur- and iron-reducing thaumarchaeote from a terrestrial acidic hot spring.</title>
        <authorList>
            <person name="Kato S."/>
            <person name="Itoh T."/>
            <person name="Yuki M."/>
            <person name="Nagamori M."/>
            <person name="Ohnishi M."/>
            <person name="Uematsu K."/>
            <person name="Suzuki K."/>
            <person name="Takashina T."/>
            <person name="Ohkuma M."/>
        </authorList>
    </citation>
    <scope>NUCLEOTIDE SEQUENCE [LARGE SCALE GENOMIC DNA]</scope>
    <source>
        <strain evidence="1 2">NAS-02</strain>
    </source>
</reference>
<evidence type="ECO:0000313" key="2">
    <source>
        <dbReference type="Proteomes" id="UP000509448"/>
    </source>
</evidence>
<dbReference type="Pfam" id="PF06300">
    <property type="entry name" value="Tsp45I"/>
    <property type="match status" value="1"/>
</dbReference>
<dbReference type="EMBL" id="AP018732">
    <property type="protein sequence ID" value="BBE42437.1"/>
    <property type="molecule type" value="Genomic_DNA"/>
</dbReference>
<dbReference type="REBASE" id="312606">
    <property type="entry name" value="TarNAS02ORF1049P"/>
</dbReference>
<accession>A0A4P2VEL3</accession>
<organism evidence="1 2">
    <name type="scientific">Conexivisphaera calida</name>
    <dbReference type="NCBI Taxonomy" id="1874277"/>
    <lineage>
        <taxon>Archaea</taxon>
        <taxon>Nitrososphaerota</taxon>
        <taxon>Conexivisphaeria</taxon>
        <taxon>Conexivisphaerales</taxon>
        <taxon>Conexivisphaeraceae</taxon>
        <taxon>Conexivisphaera</taxon>
    </lineage>
</organism>
<dbReference type="InterPro" id="IPR010443">
    <property type="entry name" value="Restrct_endonuc_II_Tsp45I"/>
</dbReference>
<dbReference type="Proteomes" id="UP000509448">
    <property type="component" value="Chromosome"/>
</dbReference>
<gene>
    <name evidence="1" type="ORF">NAS2_1048</name>
</gene>
<name>A0A4P2VEL3_9ARCH</name>